<accession>D8M0R2</accession>
<evidence type="ECO:0000256" key="1">
    <source>
        <dbReference type="SAM" id="Phobius"/>
    </source>
</evidence>
<evidence type="ECO:0008006" key="4">
    <source>
        <dbReference type="Google" id="ProtNLM"/>
    </source>
</evidence>
<dbReference type="InterPro" id="IPR009834">
    <property type="entry name" value="Ureide_permease"/>
</dbReference>
<dbReference type="Pfam" id="PF07168">
    <property type="entry name" value="Ureide_permease"/>
    <property type="match status" value="1"/>
</dbReference>
<proteinExistence type="predicted"/>
<dbReference type="RefSeq" id="XP_012895699.1">
    <property type="nucleotide sequence ID" value="XM_013040245.1"/>
</dbReference>
<dbReference type="EMBL" id="FN668644">
    <property type="protein sequence ID" value="CBK21651.2"/>
    <property type="molecule type" value="Genomic_DNA"/>
</dbReference>
<feature type="transmembrane region" description="Helical" evidence="1">
    <location>
        <begin position="24"/>
        <end position="41"/>
    </location>
</feature>
<dbReference type="InParanoid" id="D8M0R2"/>
<feature type="transmembrane region" description="Helical" evidence="1">
    <location>
        <begin position="82"/>
        <end position="102"/>
    </location>
</feature>
<sequence>MRHPLQGPKCTFSDYFHATWKQRWPAIWSGLLLTLGNWGYASAGSKLGFAIGYALSRGTLLVSALLGVFVYKEYKGADCKTWTVQIVSLLLFLASILMEAMASE</sequence>
<dbReference type="GeneID" id="24919010"/>
<keyword evidence="1" id="KW-1133">Transmembrane helix</keyword>
<evidence type="ECO:0000313" key="3">
    <source>
        <dbReference type="Proteomes" id="UP000008312"/>
    </source>
</evidence>
<keyword evidence="1" id="KW-0472">Membrane</keyword>
<dbReference type="GO" id="GO:0016020">
    <property type="term" value="C:membrane"/>
    <property type="evidence" value="ECO:0007669"/>
    <property type="project" value="InterPro"/>
</dbReference>
<keyword evidence="3" id="KW-1185">Reference proteome</keyword>
<keyword evidence="1" id="KW-0812">Transmembrane</keyword>
<dbReference type="AlphaFoldDB" id="D8M0R2"/>
<name>D8M0R2_BLAHO</name>
<organism evidence="2">
    <name type="scientific">Blastocystis hominis</name>
    <dbReference type="NCBI Taxonomy" id="12968"/>
    <lineage>
        <taxon>Eukaryota</taxon>
        <taxon>Sar</taxon>
        <taxon>Stramenopiles</taxon>
        <taxon>Bigyra</taxon>
        <taxon>Opalozoa</taxon>
        <taxon>Opalinata</taxon>
        <taxon>Blastocystidae</taxon>
        <taxon>Blastocystis</taxon>
    </lineage>
</organism>
<evidence type="ECO:0000313" key="2">
    <source>
        <dbReference type="EMBL" id="CBK21651.2"/>
    </source>
</evidence>
<dbReference type="Proteomes" id="UP000008312">
    <property type="component" value="Unassembled WGS sequence"/>
</dbReference>
<gene>
    <name evidence="2" type="ORF">GSBLH_T00001783001</name>
</gene>
<feature type="transmembrane region" description="Helical" evidence="1">
    <location>
        <begin position="47"/>
        <end position="70"/>
    </location>
</feature>
<protein>
    <recommendedName>
        <fullName evidence="4">EamA domain-containing protein</fullName>
    </recommendedName>
</protein>
<reference evidence="2" key="1">
    <citation type="submission" date="2010-02" db="EMBL/GenBank/DDBJ databases">
        <title>Sequencing and annotation of the Blastocystis hominis genome.</title>
        <authorList>
            <person name="Wincker P."/>
        </authorList>
    </citation>
    <scope>NUCLEOTIDE SEQUENCE</scope>
    <source>
        <strain evidence="2">Singapore isolate B</strain>
    </source>
</reference>